<dbReference type="EMBL" id="JACEIK010000420">
    <property type="protein sequence ID" value="MCD7456720.1"/>
    <property type="molecule type" value="Genomic_DNA"/>
</dbReference>
<proteinExistence type="predicted"/>
<organism evidence="1 2">
    <name type="scientific">Datura stramonium</name>
    <name type="common">Jimsonweed</name>
    <name type="synonym">Common thornapple</name>
    <dbReference type="NCBI Taxonomy" id="4076"/>
    <lineage>
        <taxon>Eukaryota</taxon>
        <taxon>Viridiplantae</taxon>
        <taxon>Streptophyta</taxon>
        <taxon>Embryophyta</taxon>
        <taxon>Tracheophyta</taxon>
        <taxon>Spermatophyta</taxon>
        <taxon>Magnoliopsida</taxon>
        <taxon>eudicotyledons</taxon>
        <taxon>Gunneridae</taxon>
        <taxon>Pentapetalae</taxon>
        <taxon>asterids</taxon>
        <taxon>lamiids</taxon>
        <taxon>Solanales</taxon>
        <taxon>Solanaceae</taxon>
        <taxon>Solanoideae</taxon>
        <taxon>Datureae</taxon>
        <taxon>Datura</taxon>
    </lineage>
</organism>
<evidence type="ECO:0000313" key="1">
    <source>
        <dbReference type="EMBL" id="MCD7456720.1"/>
    </source>
</evidence>
<protein>
    <submittedName>
        <fullName evidence="1">Uncharacterized protein</fullName>
    </submittedName>
</protein>
<evidence type="ECO:0000313" key="2">
    <source>
        <dbReference type="Proteomes" id="UP000823775"/>
    </source>
</evidence>
<dbReference type="Proteomes" id="UP000823775">
    <property type="component" value="Unassembled WGS sequence"/>
</dbReference>
<comment type="caution">
    <text evidence="1">The sequence shown here is derived from an EMBL/GenBank/DDBJ whole genome shotgun (WGS) entry which is preliminary data.</text>
</comment>
<reference evidence="1 2" key="1">
    <citation type="journal article" date="2021" name="BMC Genomics">
        <title>Datura genome reveals duplications of psychoactive alkaloid biosynthetic genes and high mutation rate following tissue culture.</title>
        <authorList>
            <person name="Rajewski A."/>
            <person name="Carter-House D."/>
            <person name="Stajich J."/>
            <person name="Litt A."/>
        </authorList>
    </citation>
    <scope>NUCLEOTIDE SEQUENCE [LARGE SCALE GENOMIC DNA]</scope>
    <source>
        <strain evidence="1">AR-01</strain>
    </source>
</reference>
<name>A0ABS8SD21_DATST</name>
<keyword evidence="2" id="KW-1185">Reference proteome</keyword>
<sequence length="75" mass="8689">MICPLLAFKTAKTKIKLTTVKLTNQGQRGNFVVSEWERRKKKIVSTFFLSVFPPIIFFQSSPQNFLGIVIHFKED</sequence>
<gene>
    <name evidence="1" type="ORF">HAX54_032910</name>
</gene>
<accession>A0ABS8SD21</accession>